<keyword evidence="3" id="KW-1185">Reference proteome</keyword>
<dbReference type="EMBL" id="LJIJ01002030">
    <property type="protein sequence ID" value="ODM90332.1"/>
    <property type="molecule type" value="Genomic_DNA"/>
</dbReference>
<evidence type="ECO:0000313" key="3">
    <source>
        <dbReference type="Proteomes" id="UP000094527"/>
    </source>
</evidence>
<dbReference type="AlphaFoldDB" id="A0A1D2MBN8"/>
<feature type="region of interest" description="Disordered" evidence="1">
    <location>
        <begin position="66"/>
        <end position="91"/>
    </location>
</feature>
<gene>
    <name evidence="2" type="ORF">Ocin01_16351</name>
</gene>
<evidence type="ECO:0000313" key="2">
    <source>
        <dbReference type="EMBL" id="ODM90332.1"/>
    </source>
</evidence>
<dbReference type="Proteomes" id="UP000094527">
    <property type="component" value="Unassembled WGS sequence"/>
</dbReference>
<protein>
    <submittedName>
        <fullName evidence="2">Uncharacterized protein</fullName>
    </submittedName>
</protein>
<sequence length="91" mass="10394">MRETLPTVADNRVAARERMADDKKNGADYYLMECTNLVQQSTPMFQEAEKSLERGQKLYQCRRCRGPVPSPVVSAEPKESDDREEPNLYPG</sequence>
<accession>A0A1D2MBN8</accession>
<dbReference type="OrthoDB" id="8294558at2759"/>
<evidence type="ECO:0000256" key="1">
    <source>
        <dbReference type="SAM" id="MobiDB-lite"/>
    </source>
</evidence>
<name>A0A1D2MBN8_ORCCI</name>
<proteinExistence type="predicted"/>
<reference evidence="2 3" key="1">
    <citation type="journal article" date="2016" name="Genome Biol. Evol.">
        <title>Gene Family Evolution Reflects Adaptation to Soil Environmental Stressors in the Genome of the Collembolan Orchesella cincta.</title>
        <authorList>
            <person name="Faddeeva-Vakhrusheva A."/>
            <person name="Derks M.F."/>
            <person name="Anvar S.Y."/>
            <person name="Agamennone V."/>
            <person name="Suring W."/>
            <person name="Smit S."/>
            <person name="van Straalen N.M."/>
            <person name="Roelofs D."/>
        </authorList>
    </citation>
    <scope>NUCLEOTIDE SEQUENCE [LARGE SCALE GENOMIC DNA]</scope>
    <source>
        <tissue evidence="2">Mixed pool</tissue>
    </source>
</reference>
<comment type="caution">
    <text evidence="2">The sequence shown here is derived from an EMBL/GenBank/DDBJ whole genome shotgun (WGS) entry which is preliminary data.</text>
</comment>
<organism evidence="2 3">
    <name type="scientific">Orchesella cincta</name>
    <name type="common">Springtail</name>
    <name type="synonym">Podura cincta</name>
    <dbReference type="NCBI Taxonomy" id="48709"/>
    <lineage>
        <taxon>Eukaryota</taxon>
        <taxon>Metazoa</taxon>
        <taxon>Ecdysozoa</taxon>
        <taxon>Arthropoda</taxon>
        <taxon>Hexapoda</taxon>
        <taxon>Collembola</taxon>
        <taxon>Entomobryomorpha</taxon>
        <taxon>Entomobryoidea</taxon>
        <taxon>Orchesellidae</taxon>
        <taxon>Orchesellinae</taxon>
        <taxon>Orchesella</taxon>
    </lineage>
</organism>